<dbReference type="InterPro" id="IPR011990">
    <property type="entry name" value="TPR-like_helical_dom_sf"/>
</dbReference>
<feature type="repeat" description="TPR" evidence="1">
    <location>
        <begin position="587"/>
        <end position="620"/>
    </location>
</feature>
<dbReference type="InterPro" id="IPR027417">
    <property type="entry name" value="P-loop_NTPase"/>
</dbReference>
<dbReference type="PANTHER" id="PTHR47691:SF3">
    <property type="entry name" value="HTH-TYPE TRANSCRIPTIONAL REGULATOR RV0890C-RELATED"/>
    <property type="match status" value="1"/>
</dbReference>
<reference evidence="3 4" key="1">
    <citation type="submission" date="2020-02" db="EMBL/GenBank/DDBJ databases">
        <title>complete genome sequence of Rhodobacteraceae bacterium.</title>
        <authorList>
            <person name="Park J."/>
            <person name="Kim Y.-S."/>
            <person name="Kim K.-H."/>
        </authorList>
    </citation>
    <scope>NUCLEOTIDE SEQUENCE [LARGE SCALE GENOMIC DNA]</scope>
    <source>
        <strain evidence="3 4">RR4-56</strain>
    </source>
</reference>
<dbReference type="PANTHER" id="PTHR47691">
    <property type="entry name" value="REGULATOR-RELATED"/>
    <property type="match status" value="1"/>
</dbReference>
<accession>A0A7L5BX45</accession>
<sequence>MAVGDGAESAGLVDAVLSWLSAAWLNQGFTIFGLVVAAIVIATGGRIWRNIAKSRGSQTTATEAVKGSAGRPITVPAPNPNYTGRAEKLDQLADALRSGHAASIIGIEGMGCVGKTGTAQVVAHRLLGEGRFADGAVMIDLQGFSESGAGPLPARDALNALLSQLGETARALPDDPAQAEAALRALWLKATSGKDILVILDNARDGDQARPLLPGEGASVLVTSRNPVDLPGVEQVRIDRLGETDARVLMDVLVPDLGGADVKTWLEVADGLPLLIEVMEYPLRHRAGRSAASVLADYAALDGGGDRLAQVQARLALSVDALGPEEAARWAGLSQFEGGFHAQSAATMWGVERATAEALLEIFHHRSLIIPVDSPFAEDHGARWRLHDHLRAVGRARLAADPDAKPLRDGWLRAALEMMGIAGDQYDSHGDGIAAGLALLDQELATIRAAAEVAGASAAVDDAAADVAMRLPNFGGLDLRLALSERIRWLEAGLPGARRRGEKTAEAALLGNLGHRLRLSGDLERAEETLLKSLTLNEEMGLKQGISASYGNLGLLYHTRGELGRSEEMYLKGLAIDIEMGRKEGIAVKYGNLGILHCARGELDRAGEMLLKALKLDEEMGRKEGMAENSLNIAALRFDQYRPAEALQLAERARALFSEMGAKQGIERVDMLIATINARL</sequence>
<dbReference type="SMART" id="SM00028">
    <property type="entry name" value="TPR"/>
    <property type="match status" value="4"/>
</dbReference>
<dbReference type="RefSeq" id="WP_165098023.1">
    <property type="nucleotide sequence ID" value="NZ_CP049056.1"/>
</dbReference>
<evidence type="ECO:0000256" key="2">
    <source>
        <dbReference type="SAM" id="Phobius"/>
    </source>
</evidence>
<dbReference type="AlphaFoldDB" id="A0A7L5BX45"/>
<dbReference type="PROSITE" id="PS50005">
    <property type="entry name" value="TPR"/>
    <property type="match status" value="1"/>
</dbReference>
<evidence type="ECO:0000313" key="4">
    <source>
        <dbReference type="Proteomes" id="UP000503336"/>
    </source>
</evidence>
<feature type="transmembrane region" description="Helical" evidence="2">
    <location>
        <begin position="29"/>
        <end position="48"/>
    </location>
</feature>
<keyword evidence="1" id="KW-0802">TPR repeat</keyword>
<dbReference type="SUPFAM" id="SSF52540">
    <property type="entry name" value="P-loop containing nucleoside triphosphate hydrolases"/>
    <property type="match status" value="1"/>
</dbReference>
<organism evidence="3 4">
    <name type="scientific">Pikeienuella piscinae</name>
    <dbReference type="NCBI Taxonomy" id="2748098"/>
    <lineage>
        <taxon>Bacteria</taxon>
        <taxon>Pseudomonadati</taxon>
        <taxon>Pseudomonadota</taxon>
        <taxon>Alphaproteobacteria</taxon>
        <taxon>Rhodobacterales</taxon>
        <taxon>Paracoccaceae</taxon>
        <taxon>Pikeienuella</taxon>
    </lineage>
</organism>
<keyword evidence="2" id="KW-0472">Membrane</keyword>
<dbReference type="InterPro" id="IPR019734">
    <property type="entry name" value="TPR_rpt"/>
</dbReference>
<dbReference type="KEGG" id="hdh:G5B40_09845"/>
<keyword evidence="2" id="KW-1133">Transmembrane helix</keyword>
<evidence type="ECO:0000256" key="1">
    <source>
        <dbReference type="PROSITE-ProRule" id="PRU00339"/>
    </source>
</evidence>
<dbReference type="Gene3D" id="3.40.50.300">
    <property type="entry name" value="P-loop containing nucleotide triphosphate hydrolases"/>
    <property type="match status" value="1"/>
</dbReference>
<dbReference type="Proteomes" id="UP000503336">
    <property type="component" value="Chromosome"/>
</dbReference>
<protein>
    <submittedName>
        <fullName evidence="3">Tetratricopeptide repeat protein</fullName>
    </submittedName>
</protein>
<evidence type="ECO:0000313" key="3">
    <source>
        <dbReference type="EMBL" id="QIE55723.1"/>
    </source>
</evidence>
<dbReference type="SUPFAM" id="SSF48452">
    <property type="entry name" value="TPR-like"/>
    <property type="match status" value="1"/>
</dbReference>
<dbReference type="PRINTS" id="PR00364">
    <property type="entry name" value="DISEASERSIST"/>
</dbReference>
<keyword evidence="4" id="KW-1185">Reference proteome</keyword>
<dbReference type="EMBL" id="CP049056">
    <property type="protein sequence ID" value="QIE55723.1"/>
    <property type="molecule type" value="Genomic_DNA"/>
</dbReference>
<name>A0A7L5BX45_9RHOB</name>
<gene>
    <name evidence="3" type="ORF">G5B40_09845</name>
</gene>
<dbReference type="Gene3D" id="1.25.40.10">
    <property type="entry name" value="Tetratricopeptide repeat domain"/>
    <property type="match status" value="1"/>
</dbReference>
<keyword evidence="2" id="KW-0812">Transmembrane</keyword>
<proteinExistence type="predicted"/>